<reference evidence="15" key="1">
    <citation type="submission" date="2023-05" db="EMBL/GenBank/DDBJ databases">
        <title>High-quality long-read genome of Scophthalmus maximus.</title>
        <authorList>
            <person name="Lien S."/>
            <person name="Martinez P."/>
        </authorList>
    </citation>
    <scope>NUCLEOTIDE SEQUENCE [LARGE SCALE GENOMIC DNA]</scope>
</reference>
<dbReference type="InterPro" id="IPR006615">
    <property type="entry name" value="Pept_C19_DUSP"/>
</dbReference>
<keyword evidence="10" id="KW-0539">Nucleus</keyword>
<dbReference type="PROSITE" id="PS50235">
    <property type="entry name" value="USP_3"/>
    <property type="match status" value="1"/>
</dbReference>
<gene>
    <name evidence="15" type="primary">LOC118288195</name>
</gene>
<evidence type="ECO:0000256" key="5">
    <source>
        <dbReference type="ARBA" id="ARBA00022490"/>
    </source>
</evidence>
<evidence type="ECO:0000259" key="14">
    <source>
        <dbReference type="PROSITE" id="PS51283"/>
    </source>
</evidence>
<dbReference type="InterPro" id="IPR035927">
    <property type="entry name" value="DUSP-like_sf"/>
</dbReference>
<dbReference type="GO" id="GO:0004843">
    <property type="term" value="F:cysteine-type deubiquitinase activity"/>
    <property type="evidence" value="ECO:0007669"/>
    <property type="project" value="UniProtKB-UniRule"/>
</dbReference>
<evidence type="ECO:0000256" key="3">
    <source>
        <dbReference type="ARBA" id="ARBA00004496"/>
    </source>
</evidence>
<reference evidence="15" key="2">
    <citation type="submission" date="2025-08" db="UniProtKB">
        <authorList>
            <consortium name="Ensembl"/>
        </authorList>
    </citation>
    <scope>IDENTIFICATION</scope>
</reference>
<dbReference type="Pfam" id="PF14836">
    <property type="entry name" value="Ubiquitin_3"/>
    <property type="match status" value="1"/>
</dbReference>
<evidence type="ECO:0000256" key="6">
    <source>
        <dbReference type="ARBA" id="ARBA00022670"/>
    </source>
</evidence>
<evidence type="ECO:0000256" key="2">
    <source>
        <dbReference type="ARBA" id="ARBA00004123"/>
    </source>
</evidence>
<evidence type="ECO:0000256" key="11">
    <source>
        <dbReference type="RuleBase" id="RU366025"/>
    </source>
</evidence>
<dbReference type="Gene3D" id="3.10.20.90">
    <property type="entry name" value="Phosphatidylinositol 3-kinase Catalytic Subunit, Chain A, domain 1"/>
    <property type="match status" value="1"/>
</dbReference>
<organism evidence="15 16">
    <name type="scientific">Scophthalmus maximus</name>
    <name type="common">Turbot</name>
    <name type="synonym">Psetta maxima</name>
    <dbReference type="NCBI Taxonomy" id="52904"/>
    <lineage>
        <taxon>Eukaryota</taxon>
        <taxon>Metazoa</taxon>
        <taxon>Chordata</taxon>
        <taxon>Craniata</taxon>
        <taxon>Vertebrata</taxon>
        <taxon>Euteleostomi</taxon>
        <taxon>Actinopterygii</taxon>
        <taxon>Neopterygii</taxon>
        <taxon>Teleostei</taxon>
        <taxon>Neoteleostei</taxon>
        <taxon>Acanthomorphata</taxon>
        <taxon>Carangaria</taxon>
        <taxon>Pleuronectiformes</taxon>
        <taxon>Pleuronectoidei</taxon>
        <taxon>Scophthalmidae</taxon>
        <taxon>Scophthalmus</taxon>
    </lineage>
</organism>
<dbReference type="SMART" id="SM00695">
    <property type="entry name" value="DUSP"/>
    <property type="match status" value="1"/>
</dbReference>
<dbReference type="InterPro" id="IPR018200">
    <property type="entry name" value="USP_CS"/>
</dbReference>
<dbReference type="SUPFAM" id="SSF54001">
    <property type="entry name" value="Cysteine proteinases"/>
    <property type="match status" value="1"/>
</dbReference>
<dbReference type="PANTHER" id="PTHR21646:SF28">
    <property type="entry name" value="UBIQUITIN CARBOXYL-TERMINAL HYDROLASE 15"/>
    <property type="match status" value="1"/>
</dbReference>
<dbReference type="GO" id="GO:0016579">
    <property type="term" value="P:protein deubiquitination"/>
    <property type="evidence" value="ECO:0007669"/>
    <property type="project" value="InterPro"/>
</dbReference>
<dbReference type="GO" id="GO:0006508">
    <property type="term" value="P:proteolysis"/>
    <property type="evidence" value="ECO:0007669"/>
    <property type="project" value="UniProtKB-KW"/>
</dbReference>
<dbReference type="Proteomes" id="UP000694558">
    <property type="component" value="Chromosome 2"/>
</dbReference>
<feature type="domain" description="DUSP" evidence="14">
    <location>
        <begin position="7"/>
        <end position="118"/>
    </location>
</feature>
<evidence type="ECO:0000256" key="8">
    <source>
        <dbReference type="ARBA" id="ARBA00022801"/>
    </source>
</evidence>
<keyword evidence="9 11" id="KW-0788">Thiol protease</keyword>
<feature type="compositionally biased region" description="Acidic residues" evidence="12">
    <location>
        <begin position="930"/>
        <end position="953"/>
    </location>
</feature>
<comment type="subcellular location">
    <subcellularLocation>
        <location evidence="3">Cytoplasm</location>
    </subcellularLocation>
    <subcellularLocation>
        <location evidence="2">Nucleus</location>
    </subcellularLocation>
</comment>
<dbReference type="EC" id="3.4.19.12" evidence="11"/>
<dbReference type="InterPro" id="IPR001394">
    <property type="entry name" value="Peptidase_C19_UCH"/>
</dbReference>
<dbReference type="SUPFAM" id="SSF143791">
    <property type="entry name" value="DUSP-like"/>
    <property type="match status" value="1"/>
</dbReference>
<evidence type="ECO:0000256" key="7">
    <source>
        <dbReference type="ARBA" id="ARBA00022786"/>
    </source>
</evidence>
<sequence length="975" mass="111627">MAEGGAADLDTQRGEVAALLKTQLRKGDTWYLVDSHWFKQWKKYVGFDSWDKYQMGDQNVYPGPVDNSGLLRDGDVLAIKEHLIDELDYILVPTEGWNKLVSWYALSEGQEPIARKVVEQGMFVKHCKVEVYLTELKLCEDSNMDNVITRRFSKADTIDMIEKEMRKLFSIPDERETRLWNRYMSNTFEPLNKPDSTIQDAGLYQGQVGTVLSSGASNLSALPKISPSSLTNNHNSSFNSRNVKNSSYSLPSYHPYSNSYDYSEQGRQSERSGLCGLSNLGNTCFMNSAVQCLSNIPPLTEFFLKDKYTDELNEDNPLGMKGEIARAYAELIKQLWSGKFSYVTPRPFKTQVGRFAPQFSGYQQQDSHELLAFLLDGLHEDLNRIRKKPYIQLKDANGRPDKVVAEEAWENHIKRNDSIIVDIFHGLFKSTLVCPVCAKVSVTFDPFCYLTLPLPMKKERTLEVYLVRLDPLAKPTQYKLTVPKVGCISDLCTSLSSLSGVPAEKMIVTDIYNHRFHRIFATNENLSSIMERDDIYVFEVAVNRVEDTDHVVIPVHLREKYKQSGYNHTSTPLFGQPFLIAVPRTLSEDKLYNMLLLRLWWVHVSTCDCEETQPPKQHTVNGNATNGLLEEGSPSEMETDEQDDESSQDQELPSENDNSQSEDSVAGDNELENGVGGPQNCTKGPQTAEHTRKRLFTFQFNNMGKTDFSLIKEDTRQIRFDEGHLRLSDRSYLSLDWEPEMKKKYFDETVVEDFDKHESMDYKPQKKAFFKLKDCIELFTTKEKLGAEDPWYCPNCKQHQQATKKLDLWSLPPVLVVHLKRFSYSRYMRDKLDSLVDFPLRDLDMSEFLINPNAGPCRYDLIAVSNHYGGMGGGHYTAYANNKDDGKWYNFDDSSASPANEDQIVSKAGYVLFYQRQDTVKGTGYFALDREEEEEEEEGEEEGEENQNEEEESQTVRASCCCCCCDLTFFRQFSI</sequence>
<dbReference type="Ensembl" id="ENSSMAT00000056190.1">
    <property type="protein sequence ID" value="ENSSMAP00000048192.1"/>
    <property type="gene ID" value="ENSSMAG00000018943.2"/>
</dbReference>
<dbReference type="FunFam" id="3.30.2230.10:FF:000003">
    <property type="entry name" value="ubiquitin carboxyl-terminal hydrolase 15 isoform X1"/>
    <property type="match status" value="1"/>
</dbReference>
<name>A0A8D3CLN4_SCOMX</name>
<evidence type="ECO:0000259" key="13">
    <source>
        <dbReference type="PROSITE" id="PS50235"/>
    </source>
</evidence>
<comment type="similarity">
    <text evidence="4 11">Belongs to the peptidase C19 family.</text>
</comment>
<dbReference type="InterPro" id="IPR050185">
    <property type="entry name" value="Ub_carboxyl-term_hydrolase"/>
</dbReference>
<dbReference type="InterPro" id="IPR028889">
    <property type="entry name" value="USP"/>
</dbReference>
<feature type="region of interest" description="Disordered" evidence="12">
    <location>
        <begin position="930"/>
        <end position="956"/>
    </location>
</feature>
<keyword evidence="5" id="KW-0963">Cytoplasm</keyword>
<feature type="domain" description="USP" evidence="13">
    <location>
        <begin position="275"/>
        <end position="917"/>
    </location>
</feature>
<proteinExistence type="inferred from homology"/>
<dbReference type="Gene3D" id="3.90.70.10">
    <property type="entry name" value="Cysteine proteinases"/>
    <property type="match status" value="2"/>
</dbReference>
<feature type="compositionally biased region" description="Acidic residues" evidence="12">
    <location>
        <begin position="637"/>
        <end position="654"/>
    </location>
</feature>
<dbReference type="PROSITE" id="PS00973">
    <property type="entry name" value="USP_2"/>
    <property type="match status" value="1"/>
</dbReference>
<dbReference type="Gene3D" id="3.30.2230.10">
    <property type="entry name" value="DUSP-like"/>
    <property type="match status" value="1"/>
</dbReference>
<comment type="catalytic activity">
    <reaction evidence="1 11">
        <text>Thiol-dependent hydrolysis of ester, thioester, amide, peptide and isopeptide bonds formed by the C-terminal Gly of ubiquitin (a 76-residue protein attached to proteins as an intracellular targeting signal).</text>
        <dbReference type="EC" id="3.4.19.12"/>
    </reaction>
</comment>
<dbReference type="InterPro" id="IPR038765">
    <property type="entry name" value="Papain-like_cys_pep_sf"/>
</dbReference>
<evidence type="ECO:0000256" key="9">
    <source>
        <dbReference type="ARBA" id="ARBA00022807"/>
    </source>
</evidence>
<dbReference type="Pfam" id="PF14533">
    <property type="entry name" value="USP7_C2"/>
    <property type="match status" value="1"/>
</dbReference>
<evidence type="ECO:0000313" key="16">
    <source>
        <dbReference type="Proteomes" id="UP000694558"/>
    </source>
</evidence>
<dbReference type="AlphaFoldDB" id="A0A8D3CLN4"/>
<dbReference type="GeneTree" id="ENSGT00940000154932"/>
<evidence type="ECO:0000256" key="12">
    <source>
        <dbReference type="SAM" id="MobiDB-lite"/>
    </source>
</evidence>
<keyword evidence="8 11" id="KW-0378">Hydrolase</keyword>
<evidence type="ECO:0000256" key="4">
    <source>
        <dbReference type="ARBA" id="ARBA00009085"/>
    </source>
</evidence>
<dbReference type="InterPro" id="IPR029346">
    <property type="entry name" value="USP_C"/>
</dbReference>
<evidence type="ECO:0000313" key="15">
    <source>
        <dbReference type="Ensembl" id="ENSSMAP00000048192.1"/>
    </source>
</evidence>
<feature type="region of interest" description="Disordered" evidence="12">
    <location>
        <begin position="611"/>
        <end position="688"/>
    </location>
</feature>
<dbReference type="FunFam" id="3.90.70.10:FF:000013">
    <property type="entry name" value="ubiquitin carboxyl-terminal hydrolase 15 isoform X1"/>
    <property type="match status" value="1"/>
</dbReference>
<evidence type="ECO:0000256" key="10">
    <source>
        <dbReference type="ARBA" id="ARBA00023242"/>
    </source>
</evidence>
<dbReference type="FunFam" id="3.90.70.10:FF:000034">
    <property type="entry name" value="ubiquitin carboxyl-terminal hydrolase 15 isoform X1"/>
    <property type="match status" value="1"/>
</dbReference>
<dbReference type="GO" id="GO:0005634">
    <property type="term" value="C:nucleus"/>
    <property type="evidence" value="ECO:0007669"/>
    <property type="project" value="UniProtKB-SubCell"/>
</dbReference>
<dbReference type="Pfam" id="PF06337">
    <property type="entry name" value="DUSP"/>
    <property type="match status" value="1"/>
</dbReference>
<dbReference type="PANTHER" id="PTHR21646">
    <property type="entry name" value="UBIQUITIN CARBOXYL-TERMINAL HYDROLASE"/>
    <property type="match status" value="1"/>
</dbReference>
<dbReference type="Pfam" id="PF00443">
    <property type="entry name" value="UCH"/>
    <property type="match status" value="1"/>
</dbReference>
<dbReference type="GO" id="GO:0005737">
    <property type="term" value="C:cytoplasm"/>
    <property type="evidence" value="ECO:0007669"/>
    <property type="project" value="UniProtKB-SubCell"/>
</dbReference>
<keyword evidence="7 11" id="KW-0833">Ubl conjugation pathway</keyword>
<dbReference type="InterPro" id="IPR028135">
    <property type="entry name" value="Ub_USP-typ"/>
</dbReference>
<protein>
    <recommendedName>
        <fullName evidence="11">Ubiquitin carboxyl-terminal hydrolase</fullName>
        <ecNumber evidence="11">3.4.19.12</ecNumber>
    </recommendedName>
</protein>
<dbReference type="CDD" id="cd02674">
    <property type="entry name" value="Peptidase_C19R"/>
    <property type="match status" value="1"/>
</dbReference>
<keyword evidence="6 11" id="KW-0645">Protease</keyword>
<accession>A0A8D3CLN4</accession>
<feature type="compositionally biased region" description="Polar residues" evidence="12">
    <location>
        <begin position="614"/>
        <end position="626"/>
    </location>
</feature>
<dbReference type="PROSITE" id="PS51283">
    <property type="entry name" value="DUSP"/>
    <property type="match status" value="1"/>
</dbReference>
<evidence type="ECO:0000256" key="1">
    <source>
        <dbReference type="ARBA" id="ARBA00000707"/>
    </source>
</evidence>
<dbReference type="PROSITE" id="PS00972">
    <property type="entry name" value="USP_1"/>
    <property type="match status" value="1"/>
</dbReference>